<name>A0A8S5N4L8_9CAUD</name>
<sequence>MLSTRLFYVVPAPRSCFRILKNTSCVCPLKTSCPQRAPIDDNLTQRLCRTGNYLH</sequence>
<dbReference type="EMBL" id="BK015052">
    <property type="protein sequence ID" value="DAD89083.1"/>
    <property type="molecule type" value="Genomic_DNA"/>
</dbReference>
<evidence type="ECO:0000313" key="1">
    <source>
        <dbReference type="EMBL" id="DAD89083.1"/>
    </source>
</evidence>
<reference evidence="1" key="1">
    <citation type="journal article" date="2021" name="Proc. Natl. Acad. Sci. U.S.A.">
        <title>A Catalog of Tens of Thousands of Viruses from Human Metagenomes Reveals Hidden Associations with Chronic Diseases.</title>
        <authorList>
            <person name="Tisza M.J."/>
            <person name="Buck C.B."/>
        </authorList>
    </citation>
    <scope>NUCLEOTIDE SEQUENCE</scope>
    <source>
        <strain evidence="1">Ctv0N24</strain>
    </source>
</reference>
<organism evidence="1">
    <name type="scientific">Siphoviridae sp. ctv0N24</name>
    <dbReference type="NCBI Taxonomy" id="2826509"/>
    <lineage>
        <taxon>Viruses</taxon>
        <taxon>Duplodnaviria</taxon>
        <taxon>Heunggongvirae</taxon>
        <taxon>Uroviricota</taxon>
        <taxon>Caudoviricetes</taxon>
    </lineage>
</organism>
<accession>A0A8S5N4L8</accession>
<protein>
    <submittedName>
        <fullName evidence="1">Uncharacterized protein</fullName>
    </submittedName>
</protein>
<proteinExistence type="predicted"/>